<dbReference type="GO" id="GO:0008235">
    <property type="term" value="F:metalloexopeptidase activity"/>
    <property type="evidence" value="ECO:0007669"/>
    <property type="project" value="InterPro"/>
</dbReference>
<dbReference type="GO" id="GO:0006508">
    <property type="term" value="P:proteolysis"/>
    <property type="evidence" value="ECO:0007669"/>
    <property type="project" value="InterPro"/>
</dbReference>
<dbReference type="PANTHER" id="PTHR12147:SF26">
    <property type="entry name" value="PEPTIDASE M28 DOMAIN-CONTAINING PROTEIN"/>
    <property type="match status" value="1"/>
</dbReference>
<accession>A0A5C6ZJI6</accession>
<evidence type="ECO:0000259" key="3">
    <source>
        <dbReference type="Pfam" id="PF04389"/>
    </source>
</evidence>
<evidence type="ECO:0000313" key="6">
    <source>
        <dbReference type="Proteomes" id="UP000321578"/>
    </source>
</evidence>
<evidence type="ECO:0000256" key="1">
    <source>
        <dbReference type="ARBA" id="ARBA00022729"/>
    </source>
</evidence>
<gene>
    <name evidence="5" type="ORF">ESY86_08825</name>
</gene>
<reference evidence="5 6" key="1">
    <citation type="submission" date="2019-08" db="EMBL/GenBank/DDBJ databases">
        <title>Genomes of Subsaximicrobium wynnwilliamsii strains.</title>
        <authorList>
            <person name="Bowman J.P."/>
        </authorList>
    </citation>
    <scope>NUCLEOTIDE SEQUENCE [LARGE SCALE GENOMIC DNA]</scope>
    <source>
        <strain evidence="5 6">2-80-2</strain>
    </source>
</reference>
<dbReference type="Pfam" id="PF18962">
    <property type="entry name" value="Por_Secre_tail"/>
    <property type="match status" value="1"/>
</dbReference>
<dbReference type="Proteomes" id="UP000321578">
    <property type="component" value="Unassembled WGS sequence"/>
</dbReference>
<feature type="chain" id="PRO_5022679356" evidence="2">
    <location>
        <begin position="21"/>
        <end position="458"/>
    </location>
</feature>
<dbReference type="InterPro" id="IPR045175">
    <property type="entry name" value="M28_fam"/>
</dbReference>
<dbReference type="OrthoDB" id="1391570at2"/>
<dbReference type="SUPFAM" id="SSF53187">
    <property type="entry name" value="Zn-dependent exopeptidases"/>
    <property type="match status" value="1"/>
</dbReference>
<evidence type="ECO:0000259" key="4">
    <source>
        <dbReference type="Pfam" id="PF18962"/>
    </source>
</evidence>
<keyword evidence="1 2" id="KW-0732">Signal</keyword>
<keyword evidence="6" id="KW-1185">Reference proteome</keyword>
<dbReference type="Pfam" id="PF04389">
    <property type="entry name" value="Peptidase_M28"/>
    <property type="match status" value="1"/>
</dbReference>
<dbReference type="InterPro" id="IPR026444">
    <property type="entry name" value="Secre_tail"/>
</dbReference>
<name>A0A5C6ZJI6_9FLAO</name>
<sequence length="458" mass="50181">MKILLHLVLLLFLGSLTVSAQSIQDLIDQVNIEKLETILNEFSGEQSSSVNGNTVTILNRQQANNELAADYLVERLSAMEKLSITDQAFNTNGRNIIATQVGTVNPESVYIVCAHYDSTANYCADDNATGVAAVLEIARILSTQCLENTIVYALWDEEEIGLLGSAYYAAQAAANADAILGVLNIDMMGYDGDAVGTPGDNQFDIDYRDIAGSTAMKNDIISVLNTYTFDLKVVEVNPGTYSSDHSSFWDQGYSALLVGESWETNDQTPFYHSSADRVATLDLPYFHEMVKLVLGYMVTKAELVAFENGVTSMNGLLTATQNASNYQWINVETNTPILGETNQSFTPLANGIYAVEISLGSCTEQSEPIVVDNLGVNTLSTEDIRVYPNPVNDEIRLSYSENFESLKLKLYDVSGKLVKEETLSNSKSRLSIKSLPKGIYFLKVVASEKSGIFKIIKE</sequence>
<proteinExistence type="predicted"/>
<dbReference type="PANTHER" id="PTHR12147">
    <property type="entry name" value="METALLOPEPTIDASE M28 FAMILY MEMBER"/>
    <property type="match status" value="1"/>
</dbReference>
<dbReference type="EMBL" id="VORO01000007">
    <property type="protein sequence ID" value="TXD89474.1"/>
    <property type="molecule type" value="Genomic_DNA"/>
</dbReference>
<feature type="domain" description="Secretion system C-terminal sorting" evidence="4">
    <location>
        <begin position="386"/>
        <end position="455"/>
    </location>
</feature>
<evidence type="ECO:0000313" key="5">
    <source>
        <dbReference type="EMBL" id="TXD89474.1"/>
    </source>
</evidence>
<dbReference type="NCBIfam" id="TIGR04183">
    <property type="entry name" value="Por_Secre_tail"/>
    <property type="match status" value="1"/>
</dbReference>
<feature type="signal peptide" evidence="2">
    <location>
        <begin position="1"/>
        <end position="20"/>
    </location>
</feature>
<feature type="domain" description="Peptidase M28" evidence="3">
    <location>
        <begin position="95"/>
        <end position="296"/>
    </location>
</feature>
<dbReference type="RefSeq" id="WP_147086227.1">
    <property type="nucleotide sequence ID" value="NZ_VORM01000006.1"/>
</dbReference>
<dbReference type="Gene3D" id="3.40.630.10">
    <property type="entry name" value="Zn peptidases"/>
    <property type="match status" value="1"/>
</dbReference>
<dbReference type="InterPro" id="IPR007484">
    <property type="entry name" value="Peptidase_M28"/>
</dbReference>
<comment type="caution">
    <text evidence="5">The sequence shown here is derived from an EMBL/GenBank/DDBJ whole genome shotgun (WGS) entry which is preliminary data.</text>
</comment>
<evidence type="ECO:0000256" key="2">
    <source>
        <dbReference type="SAM" id="SignalP"/>
    </source>
</evidence>
<organism evidence="5 6">
    <name type="scientific">Subsaximicrobium wynnwilliamsii</name>
    <dbReference type="NCBI Taxonomy" id="291179"/>
    <lineage>
        <taxon>Bacteria</taxon>
        <taxon>Pseudomonadati</taxon>
        <taxon>Bacteroidota</taxon>
        <taxon>Flavobacteriia</taxon>
        <taxon>Flavobacteriales</taxon>
        <taxon>Flavobacteriaceae</taxon>
        <taxon>Subsaximicrobium</taxon>
    </lineage>
</organism>
<protein>
    <submittedName>
        <fullName evidence="5">M28 family peptidase</fullName>
    </submittedName>
</protein>
<dbReference type="AlphaFoldDB" id="A0A5C6ZJI6"/>